<dbReference type="Gene3D" id="3.40.640.10">
    <property type="entry name" value="Type I PLP-dependent aspartate aminotransferase-like (Major domain)"/>
    <property type="match status" value="1"/>
</dbReference>
<dbReference type="PIRSF" id="PIRSF000390">
    <property type="entry name" value="PLP_StrS"/>
    <property type="match status" value="1"/>
</dbReference>
<dbReference type="PANTHER" id="PTHR30244">
    <property type="entry name" value="TRANSAMINASE"/>
    <property type="match status" value="1"/>
</dbReference>
<keyword evidence="1 3" id="KW-0663">Pyridoxal phosphate</keyword>
<gene>
    <name evidence="4" type="ORF">GCM10009740_03030</name>
</gene>
<organism evidence="4 5">
    <name type="scientific">Terrabacter terrae</name>
    <dbReference type="NCBI Taxonomy" id="318434"/>
    <lineage>
        <taxon>Bacteria</taxon>
        <taxon>Bacillati</taxon>
        <taxon>Actinomycetota</taxon>
        <taxon>Actinomycetes</taxon>
        <taxon>Micrococcales</taxon>
        <taxon>Intrasporangiaceae</taxon>
        <taxon>Terrabacter</taxon>
    </lineage>
</organism>
<evidence type="ECO:0000256" key="2">
    <source>
        <dbReference type="ARBA" id="ARBA00037999"/>
    </source>
</evidence>
<protein>
    <submittedName>
        <fullName evidence="4">DegT/DnrJ/EryC1/StrS family aminotransferase</fullName>
    </submittedName>
</protein>
<accession>A0ABP5F881</accession>
<dbReference type="PANTHER" id="PTHR30244:SF9">
    <property type="entry name" value="PROTEIN RV3402C"/>
    <property type="match status" value="1"/>
</dbReference>
<dbReference type="EMBL" id="BAAANB010000001">
    <property type="protein sequence ID" value="GAA2018561.1"/>
    <property type="molecule type" value="Genomic_DNA"/>
</dbReference>
<dbReference type="InterPro" id="IPR015424">
    <property type="entry name" value="PyrdxlP-dep_Trfase"/>
</dbReference>
<evidence type="ECO:0000256" key="3">
    <source>
        <dbReference type="RuleBase" id="RU004508"/>
    </source>
</evidence>
<dbReference type="SUPFAM" id="SSF53383">
    <property type="entry name" value="PLP-dependent transferases"/>
    <property type="match status" value="1"/>
</dbReference>
<reference evidence="5" key="1">
    <citation type="journal article" date="2019" name="Int. J. Syst. Evol. Microbiol.">
        <title>The Global Catalogue of Microorganisms (GCM) 10K type strain sequencing project: providing services to taxonomists for standard genome sequencing and annotation.</title>
        <authorList>
            <consortium name="The Broad Institute Genomics Platform"/>
            <consortium name="The Broad Institute Genome Sequencing Center for Infectious Disease"/>
            <person name="Wu L."/>
            <person name="Ma J."/>
        </authorList>
    </citation>
    <scope>NUCLEOTIDE SEQUENCE [LARGE SCALE GENOMIC DNA]</scope>
    <source>
        <strain evidence="5">JCM 14283</strain>
    </source>
</reference>
<keyword evidence="4" id="KW-0808">Transferase</keyword>
<evidence type="ECO:0000256" key="1">
    <source>
        <dbReference type="ARBA" id="ARBA00022898"/>
    </source>
</evidence>
<keyword evidence="4" id="KW-0032">Aminotransferase</keyword>
<dbReference type="InterPro" id="IPR015421">
    <property type="entry name" value="PyrdxlP-dep_Trfase_major"/>
</dbReference>
<sequence>MTYELPTSGQRIRFQRPDLPSLNEVAPHWEAARSAHWYSNGGPVLAAFSSAIERYLGSDLHAVPVNNATSGLMVALRALCGTGRGATVLMPSYTFAATATAAVWAGFTPAFVDVSEDHWHADPAMLQEAVERETPAALLLCSTYGVAPPRATVRSWSAIAEHANIPLIVDSAAGFGSRDECGNRLGGQADAEVFSFHATKPFAIGEGGLVTTRDPDIAVELRRAANFGFHNDRIVRSGVGMNAKMDDLHAAIGLAVLDRFDEVLKRRQGYGSRLSDAFSAAGLSPQPGMSAGAVQFLPLLCKTKEQRSRLLASADRRAIELRTYFSDPLHSMPAFSRYRKTTPLPVTESLAARIACLPIYSDMSAGVLGRIEQLSTDIQ</sequence>
<dbReference type="Proteomes" id="UP001501285">
    <property type="component" value="Unassembled WGS sequence"/>
</dbReference>
<proteinExistence type="inferred from homology"/>
<evidence type="ECO:0000313" key="5">
    <source>
        <dbReference type="Proteomes" id="UP001501285"/>
    </source>
</evidence>
<dbReference type="GO" id="GO:0008483">
    <property type="term" value="F:transaminase activity"/>
    <property type="evidence" value="ECO:0007669"/>
    <property type="project" value="UniProtKB-KW"/>
</dbReference>
<dbReference type="InterPro" id="IPR000653">
    <property type="entry name" value="DegT/StrS_aminotransferase"/>
</dbReference>
<evidence type="ECO:0000313" key="4">
    <source>
        <dbReference type="EMBL" id="GAA2018561.1"/>
    </source>
</evidence>
<keyword evidence="5" id="KW-1185">Reference proteome</keyword>
<comment type="caution">
    <text evidence="4">The sequence shown here is derived from an EMBL/GenBank/DDBJ whole genome shotgun (WGS) entry which is preliminary data.</text>
</comment>
<dbReference type="Pfam" id="PF01041">
    <property type="entry name" value="DegT_DnrJ_EryC1"/>
    <property type="match status" value="1"/>
</dbReference>
<comment type="similarity">
    <text evidence="2 3">Belongs to the DegT/DnrJ/EryC1 family.</text>
</comment>
<name>A0ABP5F881_9MICO</name>